<keyword evidence="1" id="KW-1133">Transmembrane helix</keyword>
<accession>A0A1M5TBG3</accession>
<proteinExistence type="predicted"/>
<dbReference type="Proteomes" id="UP000189796">
    <property type="component" value="Chromosome I"/>
</dbReference>
<keyword evidence="1" id="KW-0472">Membrane</keyword>
<feature type="transmembrane region" description="Helical" evidence="1">
    <location>
        <begin position="145"/>
        <end position="162"/>
    </location>
</feature>
<organism evidence="3 4">
    <name type="scientific">Bradyrhizobium erythrophlei</name>
    <dbReference type="NCBI Taxonomy" id="1437360"/>
    <lineage>
        <taxon>Bacteria</taxon>
        <taxon>Pseudomonadati</taxon>
        <taxon>Pseudomonadota</taxon>
        <taxon>Alphaproteobacteria</taxon>
        <taxon>Hyphomicrobiales</taxon>
        <taxon>Nitrobacteraceae</taxon>
        <taxon>Bradyrhizobium</taxon>
    </lineage>
</organism>
<evidence type="ECO:0000313" key="3">
    <source>
        <dbReference type="EMBL" id="SHH48145.1"/>
    </source>
</evidence>
<protein>
    <submittedName>
        <fullName evidence="3">PEP-CTERM protein-sorting domain-containing protein</fullName>
    </submittedName>
</protein>
<gene>
    <name evidence="3" type="ORF">SAMN05443248_4942</name>
</gene>
<keyword evidence="1" id="KW-0812">Transmembrane</keyword>
<evidence type="ECO:0000313" key="4">
    <source>
        <dbReference type="Proteomes" id="UP000189796"/>
    </source>
</evidence>
<reference evidence="3 4" key="1">
    <citation type="submission" date="2016-11" db="EMBL/GenBank/DDBJ databases">
        <authorList>
            <person name="Jaros S."/>
            <person name="Januszkiewicz K."/>
            <person name="Wedrychowicz H."/>
        </authorList>
    </citation>
    <scope>NUCLEOTIDE SEQUENCE [LARGE SCALE GENOMIC DNA]</scope>
    <source>
        <strain evidence="3 4">GAS138</strain>
    </source>
</reference>
<dbReference type="InterPro" id="IPR013424">
    <property type="entry name" value="Ice-binding_C"/>
</dbReference>
<dbReference type="AlphaFoldDB" id="A0A1M5TBG3"/>
<dbReference type="EMBL" id="LT670817">
    <property type="protein sequence ID" value="SHH48145.1"/>
    <property type="molecule type" value="Genomic_DNA"/>
</dbReference>
<evidence type="ECO:0000256" key="1">
    <source>
        <dbReference type="SAM" id="Phobius"/>
    </source>
</evidence>
<name>A0A1M5TBG3_9BRAD</name>
<sequence length="173" mass="18195">MTTWTGQDLTFNYYFPTYGAVYAGSPISFVADGSSNLSTFSNLEPATFSVTSIAQNELQISYSYPGQGHSLSDPSFDGFTISGPLGDSPIVAAFVDPNSTQPGLSNSTISFGANSVTVNLAGDVFTTSSVGLIDVQFAPPVPEPSTWAMMILGFAGLAFMAYRRKTKPALMAA</sequence>
<dbReference type="Pfam" id="PF07589">
    <property type="entry name" value="PEP-CTERM"/>
    <property type="match status" value="1"/>
</dbReference>
<dbReference type="NCBIfam" id="TIGR02595">
    <property type="entry name" value="PEP_CTERM"/>
    <property type="match status" value="1"/>
</dbReference>
<dbReference type="NCBIfam" id="NF035944">
    <property type="entry name" value="PEPxxWA-CTERM"/>
    <property type="match status" value="1"/>
</dbReference>
<evidence type="ECO:0000259" key="2">
    <source>
        <dbReference type="Pfam" id="PF07589"/>
    </source>
</evidence>
<feature type="domain" description="Ice-binding protein C-terminal" evidence="2">
    <location>
        <begin position="140"/>
        <end position="165"/>
    </location>
</feature>